<evidence type="ECO:0000256" key="7">
    <source>
        <dbReference type="SAM" id="Phobius"/>
    </source>
</evidence>
<dbReference type="Pfam" id="PF06750">
    <property type="entry name" value="A24_N_bact"/>
    <property type="match status" value="1"/>
</dbReference>
<feature type="transmembrane region" description="Helical" evidence="7">
    <location>
        <begin position="127"/>
        <end position="146"/>
    </location>
</feature>
<comment type="caution">
    <text evidence="10">The sequence shown here is derived from an EMBL/GenBank/DDBJ whole genome shotgun (WGS) entry which is preliminary data.</text>
</comment>
<proteinExistence type="inferred from homology"/>
<organism evidence="10 11">
    <name type="scientific">Hydrogenibacillus schlegelii</name>
    <name type="common">Bacillus schlegelii</name>
    <dbReference type="NCBI Taxonomy" id="1484"/>
    <lineage>
        <taxon>Bacteria</taxon>
        <taxon>Bacillati</taxon>
        <taxon>Bacillota</taxon>
        <taxon>Bacilli</taxon>
        <taxon>Bacillales</taxon>
        <taxon>Bacillales Family X. Incertae Sedis</taxon>
        <taxon>Hydrogenibacillus</taxon>
    </lineage>
</organism>
<feature type="transmembrane region" description="Helical" evidence="7">
    <location>
        <begin position="228"/>
        <end position="247"/>
    </location>
</feature>
<evidence type="ECO:0000256" key="5">
    <source>
        <dbReference type="ARBA" id="ARBA00022989"/>
    </source>
</evidence>
<name>A0A947GAF7_HYDSH</name>
<reference evidence="10" key="1">
    <citation type="journal article" date="2021" name="Microbiology">
        <title>Metagenomic Analysis of the Microbial Community in the Underground Coal Fire Area (Kemerovo Region, Russia) Revealed Predominance of Thermophilic Members of the Phyla Deinococcus-thermus, Aquificae, and Firmicutes.</title>
        <authorList>
            <person name="Kadnikov V."/>
            <person name="Mardanov A.V."/>
            <person name="Beletsky A.V."/>
            <person name="Karnachuk O.V."/>
            <person name="Ravin N.V."/>
        </authorList>
    </citation>
    <scope>NUCLEOTIDE SEQUENCE</scope>
    <source>
        <strain evidence="10">RBS10-49</strain>
    </source>
</reference>
<dbReference type="Gene3D" id="1.20.120.1220">
    <property type="match status" value="1"/>
</dbReference>
<sequence>MIVVAAAAGGLFGLIWGSFLNVVALRTLEGRSIVRPPSRCPHCGVRLGPRELIPVASFALQRGRCRHCGAPISLLYPFGELLTGGLMAWIAVRWAEGIWGVPEALGAAAFASLLVTVTVADLHAYRIPNPVLIVFAPILFVLGLWVRPGGLWAMLSGALFFGAAFWLIYALSRGGMGFGDVKYATVLGLWLGPAAFLPWLLIASLSGLMVAGGLLFLRRITRKDALPFGPFMSLAGWLVFLYGEAIIRRYMLLWWG</sequence>
<feature type="transmembrane region" description="Helical" evidence="7">
    <location>
        <begin position="152"/>
        <end position="171"/>
    </location>
</feature>
<feature type="transmembrane region" description="Helical" evidence="7">
    <location>
        <begin position="183"/>
        <end position="216"/>
    </location>
</feature>
<feature type="domain" description="Prepilin peptidase A24 N-terminal" evidence="9">
    <location>
        <begin position="11"/>
        <end position="93"/>
    </location>
</feature>
<feature type="domain" description="Prepilin type IV endopeptidase peptidase" evidence="8">
    <location>
        <begin position="109"/>
        <end position="211"/>
    </location>
</feature>
<evidence type="ECO:0000256" key="2">
    <source>
        <dbReference type="ARBA" id="ARBA00005801"/>
    </source>
</evidence>
<keyword evidence="5 7" id="KW-1133">Transmembrane helix</keyword>
<dbReference type="GO" id="GO:0006465">
    <property type="term" value="P:signal peptide processing"/>
    <property type="evidence" value="ECO:0007669"/>
    <property type="project" value="TreeGrafter"/>
</dbReference>
<dbReference type="Pfam" id="PF01478">
    <property type="entry name" value="Peptidase_A24"/>
    <property type="match status" value="1"/>
</dbReference>
<evidence type="ECO:0000259" key="9">
    <source>
        <dbReference type="Pfam" id="PF06750"/>
    </source>
</evidence>
<comment type="similarity">
    <text evidence="2">Belongs to the peptidase A24 family.</text>
</comment>
<evidence type="ECO:0000313" key="10">
    <source>
        <dbReference type="EMBL" id="MBT9281064.1"/>
    </source>
</evidence>
<evidence type="ECO:0000313" key="11">
    <source>
        <dbReference type="Proteomes" id="UP000748108"/>
    </source>
</evidence>
<evidence type="ECO:0000256" key="1">
    <source>
        <dbReference type="ARBA" id="ARBA00004651"/>
    </source>
</evidence>
<dbReference type="Proteomes" id="UP000748108">
    <property type="component" value="Unassembled WGS sequence"/>
</dbReference>
<protein>
    <submittedName>
        <fullName evidence="10">Prepilin peptidase</fullName>
    </submittedName>
</protein>
<keyword evidence="6 7" id="KW-0472">Membrane</keyword>
<keyword evidence="3" id="KW-1003">Cell membrane</keyword>
<evidence type="ECO:0000256" key="3">
    <source>
        <dbReference type="ARBA" id="ARBA00022475"/>
    </source>
</evidence>
<dbReference type="GO" id="GO:0005886">
    <property type="term" value="C:plasma membrane"/>
    <property type="evidence" value="ECO:0007669"/>
    <property type="project" value="UniProtKB-SubCell"/>
</dbReference>
<feature type="transmembrane region" description="Helical" evidence="7">
    <location>
        <begin position="98"/>
        <end position="120"/>
    </location>
</feature>
<dbReference type="InterPro" id="IPR050882">
    <property type="entry name" value="Prepilin_peptidase/N-MTase"/>
</dbReference>
<dbReference type="AlphaFoldDB" id="A0A947GAF7"/>
<accession>A0A947GAF7</accession>
<dbReference type="EMBL" id="JAHHQF010000002">
    <property type="protein sequence ID" value="MBT9281064.1"/>
    <property type="molecule type" value="Genomic_DNA"/>
</dbReference>
<evidence type="ECO:0000256" key="4">
    <source>
        <dbReference type="ARBA" id="ARBA00022692"/>
    </source>
</evidence>
<dbReference type="InterPro" id="IPR010627">
    <property type="entry name" value="Prepilin_pept_A24_N"/>
</dbReference>
<dbReference type="PANTHER" id="PTHR30487:SF0">
    <property type="entry name" value="PREPILIN LEADER PEPTIDASE_N-METHYLTRANSFERASE-RELATED"/>
    <property type="match status" value="1"/>
</dbReference>
<dbReference type="GO" id="GO:0004190">
    <property type="term" value="F:aspartic-type endopeptidase activity"/>
    <property type="evidence" value="ECO:0007669"/>
    <property type="project" value="InterPro"/>
</dbReference>
<dbReference type="InterPro" id="IPR000045">
    <property type="entry name" value="Prepilin_IV_endopep_pep"/>
</dbReference>
<feature type="transmembrane region" description="Helical" evidence="7">
    <location>
        <begin position="6"/>
        <end position="25"/>
    </location>
</feature>
<evidence type="ECO:0000256" key="6">
    <source>
        <dbReference type="ARBA" id="ARBA00023136"/>
    </source>
</evidence>
<keyword evidence="4 7" id="KW-0812">Transmembrane</keyword>
<comment type="subcellular location">
    <subcellularLocation>
        <location evidence="1">Cell membrane</location>
        <topology evidence="1">Multi-pass membrane protein</topology>
    </subcellularLocation>
</comment>
<evidence type="ECO:0000259" key="8">
    <source>
        <dbReference type="Pfam" id="PF01478"/>
    </source>
</evidence>
<gene>
    <name evidence="10" type="ORF">KM312_00065</name>
</gene>
<dbReference type="PANTHER" id="PTHR30487">
    <property type="entry name" value="TYPE 4 PREPILIN-LIKE PROTEINS LEADER PEPTIDE-PROCESSING ENZYME"/>
    <property type="match status" value="1"/>
</dbReference>